<sequence length="5519" mass="628987">MTLIPYLLFIFVSIIAKHSALEEINTAIALKAAKDNPVLLKILQTVDAATSNERLFDVTLNILKSLCVCMRETLRKKQLESFQLRREMKSLQTEDDIRESNRKVLDIYQNIYNKTCFDLREELAMKVNKSGNLTPQEEKDFMDHSNCGKKTIDENTEDYERLTSQLTQIVEYKSNLKKILRTTFVSTRTYHKFHMRKFNLFKNSQKSPQHSVKHSIIVILTFYPHRNSTHISDSSTEVSTAELNRTLYTPSPIDIDVIDTRYGRKENSRDEDFIPKPATDCSLKSIYSFLLQSEQVNKTKVFKMLRKKGTIKVYIDIPTQINHIDYSKVCCSNETETPLCNVDFSRERFDSHEITTYLPEFKKRKKILGDYKDTISKIKNLVKLYDRKLNGNKLNQLNSKTNKHNTKSKFNNIITDIGKKLLVAKKDGDNIILSKDKYFKLPFRSKFNDSYPDMKSVAVEKNFKNQYITEKYVLENINSFNESGMNTTNKDSAETKDSLRPTFHDNQNSSVRLKEGYKVKLINLTKPTASTEIPKKSITWFEKGFEDNTDTNASYANDNKSAIFESSQKLQTSTAYDQPITFDNYFSAEEPYQTHRSNEFKTKTEMESIQNTAAENQATDSSRKTTADNAEMFSVNANINNNTIDYSDSAKIFKMTENYSQQRDSNKNIEEPSIITMDNYQISTTIRMTPSIKKNYNTELNNFDGTNAMTTNRNINNENYEVTSERLKEKETEKRTNLPINEKLSNPLSISTDKYLIMQQKTFQVAGIMNKTLSRNHTESTNYLRVKEKITDNWNAVTLSNLSDMNIVTTNFQTPVSNFSRKNSSTSIANHNDDSDFKSLVSSKQLNSELIDSKGLLINKMNLSINRDKLFHNSAKPEIPILFIDNDIEEKSKFTRKPDEITILRDFEMTQQYNNIFDSFKTIHKISSSTNNDSKSVPSQTTEAVRSVQLLQPELKNNTSKNNKKRDGLKTTDIPSKSMKKSTVNNVLVGGYINKDTESTYSDETYVTEEIRGRTKKKQKLDNKLKMTKIFNTRYENDIETNAFETFLHRNRNLNDSAHDIENTKAEMKEISTYYPSIEHSLNTAIPLTTIAITDNITKKNSEKDELLKQTMDSDTPDNSTRGINWTKNSDSSTVATADRIKFGKYEYFVTKEMHGKSNTNFIIPKISKLMSSKSITGIDNDNAPGSVKPYLKMKKRLKGLGVDERETKTNIFEENSKLTTKPYSDDKYYVQNVDTTFFNLPNKISHLDTEKIYNFTLSKMSGSDKLSKAREELDKTESYASITVLQNTKKKNSTNLIKSTFYELKKNSQYIRTSPKTTEVGDNDKKLLGNITAATTQLTFKHSTKPHESIDSFSFMGGLKSSKEFSDYSGDEERNDLIKEENNTLKVATLSNKEQLLPSQALKMQTEIEKFSIDKFTTTLSANIIPELVKDDSSTAIRQQQTNEDKDNRSDSLSKTTKLNNTTKRRTKSVATKNIGKTSMQTEFNFSDIEQYSSKANKSRITRSPSAIKHTIGTYNKNSSLSTTVPLSDNLVIKLSTSAVQNLNESNRAKSLQSPEISKHTKFAPDRAKSQFSTTVDPDLNKKRTDETITPRTEKYREISKNDQQITSNIISPNIIQNTDSKKIIAELHGFTDFAAWNKTGDEHYDVKSINDIVNATIQTDRNTGAYSDRPYDFIVKEPQSTSNINISQLNYEKTDKNAKEQYEIRYTEALHPTTNLPQSIIYDAKNIAFETPHDIILKEKKVDKDLKLGKQIDDLEVKSTVTDKYVEVSLKPKIEEPFDTQLIQSLQLFNFSDSQNNSKSSSFERTNNGIDSEAPNSLEDINNDFKDILKFLNESSHLDQQSTSTTHNVLISDTQARLIDNLTVTQQPVSVINFTTKIAENTTESGTQQENENNTYIFTKKEAKNINIHNLSTVTELINNLNLKSDITEKQSTFEERLTNAFVKIARPKKFSKFEFSTQRIAPNLTLAPASVNKSNDINQVSSTAKTSSYGDYIIIKVTTPTCIKGEHTEGISSDRDVSFEFIKQNKSVIDTVISKFEMTKNISNSVTKPKVRLKPQLKKIKQMEVFKPTEDNKINISKLTGPNKDFTSFRIIDSFGNSGHDPKIVTATTITSSKYTDEAYSAPSTTPQSNATKNNSLNIKTRLTKNRFPYYTNENKFETAKENANVIDNLPADHSKVDEFTKREEYLDSFKSMTDFDNYETIKIFQDNVIAKSNEILNIKEYNVSVDNTKFYKPSENPNSFQLSEFLNYTEEARDFISNTLKPSTIVSRQYNGNRILKLRVAKTLPSSIKYFTQSKNANKKALHNLSTQNYESFRLEKATKNNEIRTSADKTYHNEDESKKPKDSLNDLLTTEKVKNIDIEKYAFENILEIKNEPNFYATQMSERTKSELVPLFFGVTEFSSSTVDKIDEVPIIPNILMTSNTPKQYSIKPKDYAVTKKYTKTHYANSAALTDPVALKNNSYAIKKSGQNSGMNNKMTSSHVTVYPVQDKTHDFYSKELLNTDTNKANTLKYILPAEHFKSINENSDIIDIEEITKKTKWYEPTAADNVRTRYVSSKNETDLQTLSQTSNYFEDTLSYTEGNFEEDDINLKKTSIILNQQQADVFDDLTLDKPLPNSGEFYIETNYANSTPSRDHAKIMEDTTRIHNILKSNNDITVGYLTDNDLRETLYKELILTSTDKLTTLNALESIELVNNSKTKSGIFHNYHDTTEVPSFDATITGTDLRTKYYKLIDKKAVLTIPDESNFFTQAAESAPYLTNGHNINMSLSNDVKTSYFSSSQNFRQSSEYPKLTQTTIKNNLKDQHAYLNPVSSIVDTRFGMFNNDLEITETPNFDATLIGEVLRTKYRNLSEKGKLLTTNGSHITQTVDNSSYNANRHNETIIFFNAPHLLEYQKRTQSTIESTLREQDASMTDNLKKDTKSVMFNNFLDKTGTASFDTTIGVGVPKSIYHTLENETERTTLTTQFFIKTAESLTSIENRFDDTITHSNNVTTSRFFSPQYISHNLKVAKLHSSKYQNVTQNAIKSTLRYQNSQLGNDIQSGIFHNYLEKPEALSFNAKYTVGVSKNRNHNLLEKGTELTIPNKSQFITQTTESSTFNQNGYGDNVTLTNNEKTSHYSSPQDAAVSHNLEVVKLNSSKCQNGTQTTIKPTLKDQDSSMNYKFKKTEETTAFNNMLALNYATVGNLSKNETQIYVSKSDLTTNVYDSLTEFQPIKIEIDFGTQPDITNEPIGIRKEFNYDETQTEVLLKNPRSQKNKSSDYSTDLTTPIVVDLKTIPKEETYNLMNSVMLNSFEDKQKDFSLKKNFTAILNLNKTSTDKKSQFDDKFIRFEKSINITNITAPYNKTANDMAKKETHEINILSITDSIKSETHKYLESNVVTKIDNEQPNKTDNYFKITSRPSIGRIHDVSLLNNLSSKAYKSFAWIAEPIRQTKHLKYFENTTFTAMPFDFLTEETVASKENEITSNTAKISSFINSNYTDKVSYASTESLLDFLIRHDVSTDTIVPFNNKFKLKKGNTEKPDTDTMNEILVHNFDENQKHSSSTLSSALHITELEKSQVKKDLKPAKINDSFTRYVITDTQITVTEKPSLYKTEQVETPSGNYDFFQYPQELTTSINVITMDDNRNNLTLVGETNELPKEEYTKHTVRSVLNVAQDELHSATEYNKPGFPTVLISEAIASTKDDMSSSNSVKQLDTLNYYNTSRKQNILTTNDVDSLMDSTDIKESVESMTDMLALIESVTDSYDHFLDDLNILDKTNIGKVTGVKPTSNKMYNQNEISNKMHTITSPLEGMLLESQAIEQKEKVNFQIITQFNVTKNPEIAFKSVTKTDQQSNVPTSDFNVKSDFNQSLNIISTTRIIEPSKIHKYETLHSWLTSKPSNFIENSKSGNDHPDHFDNSYSEKKTEAKTMNHFDKVENVNIAFYNTASVVGDDDIFLSINEPKMTIEKKPTTVDGLEINTKYEKKNNAEENVITAATEMVTPKVNITTIVNNEKTIGLFNEIKGSYDKELNYPNKPRQNVEIQYFTGATSLSEPGPHITDTKLANEAEARNVFDGTETTHPTVLGNYPVTDPDLKHQLENKTVYVVRSTRPSDIKVDERNISIDTRIKTTESKIKYLNLNTDFNYDTRLIDSKLTGVQDYTYPLPSTMYNTAGNFNQFEKTIESIRYFMPMTKYTPNTNKYFISDQTRPAKHNYENTENSVGYVSQGNLFHPIHNKTVTTSHSEEKKISFINLTEHSKQLRELKVTEPIHAYREHSSERKLLNSDNTKEQITKIVPYPVTVSPRTTPMQFLLDEVFTKHKTVIKTHPGITEDYFVTSTMITPSIDKNLTVPSHMEILEGTEDLKNEIILTTVTDSINSFSTLSTANENIITKRNTKPNDVADLTLSLGKKPAMDGGAMLFNVPPLAFHVTDLKLELVPNYSNNKSQIIPKLHGKFNISLNMESQHVNDSTNHNNTLDVLNKAFADQMHPAKLAVNATYGSKFKEPHSEMKKYIANAHDNKTRHYLSNLVTSKEFLSNNINNISGSQTVKYLLAKNITLWKESKNINIERKYKNNEFATPEIGNHTDLAQYTESDIEKQAIASMLLQSNTNRKGNLRTSPPLPDQYSATDSYKYNTSTNGTNNVGDIDTFTNTTSRDSNQVELNNNGNNSGYMEIYNLSNGLQYEKMNNVNLARSSETPLTFENKKTNFTNNMSQGFQSRRHGIEPENFLPKPNKGLIKIIENKLMETNSSENSQLIYKNTINTKVKSNLNKTNIKTLKSLSKNNLFSNMNSIINGTKINSNYVPIKSKKLRTIDAMRVTETGNFLESATENQNLVNTYDKMIESKSADVNKSLMEPTAKMSQLSKSKWNTSSELDDNKLISNLMPIISQPLHNLNITTITVKIDPPELVTLNQNGALFGHKNTHEQNPEDNKKIIPKTTTNMSQFSRSKADVSNEIDSNKLNSNLPPIFLEPLHVVKTTIITEKGDQQEISTPNHSKTLSVHKYNKTGVHNYADPEKSSTKINASTLQLTESKPYTITPIVLNIVFIVDKINKKKNNCKYKNAKAQPNKTTKFVQLLSTGKELKSNTQGIELQGEVEKSSISISKFRNLPNIRKAYNTITLAELSTKRNLDPGVTNQNTDMLTSVDLNAIHTTESHNARIKDKNKHLTELRKHQNSKPKLLDPLYIKNGNRLTSKTENNLDPEIKYETFSLNQQVHVTSKSLLRTTRKIKYNTYRPLTDEELDPIELHKIISSFPKYDTKKVKTKNPQQVKNYHAPSGIKSNTKQDMHNKSSIYDPLNKKNIYPVKKLISNPRKIIKRLKLANKRNDIVTMNTEDFFSRRLGVTRKDKIGDILKLYPKPVLKLRLVTTKPKSVILRPKFSSLNTFTKKPAIKKPVILQNMDVDYYRSLAASQYRRSGAIWGTAKNKIPEKPAGPTRVGFGDPVIDAPYYIPTVMKPKFLRDRVNSIRSYIYNAEKKPSYRRHFLNHPGDPDDADDSFVQYSKGNSRDEEDTDTPVHRITKPKKTIFFLSPTIPYNRYF</sequence>
<evidence type="ECO:0000313" key="2">
    <source>
        <dbReference type="Proteomes" id="UP001064048"/>
    </source>
</evidence>
<proteinExistence type="predicted"/>
<reference evidence="1 2" key="1">
    <citation type="journal article" date="2022" name="Genome Biol. Evol.">
        <title>The Spruce Budworm Genome: Reconstructing the Evolutionary History of Antifreeze Proteins.</title>
        <authorList>
            <person name="Beliveau C."/>
            <person name="Gagne P."/>
            <person name="Picq S."/>
            <person name="Vernygora O."/>
            <person name="Keeling C.I."/>
            <person name="Pinkney K."/>
            <person name="Doucet D."/>
            <person name="Wen F."/>
            <person name="Johnston J.S."/>
            <person name="Maaroufi H."/>
            <person name="Boyle B."/>
            <person name="Laroche J."/>
            <person name="Dewar K."/>
            <person name="Juretic N."/>
            <person name="Blackburn G."/>
            <person name="Nisole A."/>
            <person name="Brunet B."/>
            <person name="Brandao M."/>
            <person name="Lumley L."/>
            <person name="Duan J."/>
            <person name="Quan G."/>
            <person name="Lucarotti C.J."/>
            <person name="Roe A.D."/>
            <person name="Sperling F.A.H."/>
            <person name="Levesque R.C."/>
            <person name="Cusson M."/>
        </authorList>
    </citation>
    <scope>NUCLEOTIDE SEQUENCE [LARGE SCALE GENOMIC DNA]</scope>
    <source>
        <strain evidence="1">Glfc:IPQL:Cfum</strain>
    </source>
</reference>
<keyword evidence="2" id="KW-1185">Reference proteome</keyword>
<dbReference type="Proteomes" id="UP001064048">
    <property type="component" value="Chromosome 13"/>
</dbReference>
<accession>A0ACC0JAZ8</accession>
<evidence type="ECO:0000313" key="1">
    <source>
        <dbReference type="EMBL" id="KAI8421313.1"/>
    </source>
</evidence>
<comment type="caution">
    <text evidence="1">The sequence shown here is derived from an EMBL/GenBank/DDBJ whole genome shotgun (WGS) entry which is preliminary data.</text>
</comment>
<protein>
    <submittedName>
        <fullName evidence="1">Uncharacterized protein</fullName>
    </submittedName>
</protein>
<name>A0ACC0JAZ8_CHOFU</name>
<gene>
    <name evidence="1" type="ORF">MSG28_008344</name>
</gene>
<dbReference type="EMBL" id="CM046113">
    <property type="protein sequence ID" value="KAI8421313.1"/>
    <property type="molecule type" value="Genomic_DNA"/>
</dbReference>
<organism evidence="1 2">
    <name type="scientific">Choristoneura fumiferana</name>
    <name type="common">Spruce budworm moth</name>
    <name type="synonym">Archips fumiferana</name>
    <dbReference type="NCBI Taxonomy" id="7141"/>
    <lineage>
        <taxon>Eukaryota</taxon>
        <taxon>Metazoa</taxon>
        <taxon>Ecdysozoa</taxon>
        <taxon>Arthropoda</taxon>
        <taxon>Hexapoda</taxon>
        <taxon>Insecta</taxon>
        <taxon>Pterygota</taxon>
        <taxon>Neoptera</taxon>
        <taxon>Endopterygota</taxon>
        <taxon>Lepidoptera</taxon>
        <taxon>Glossata</taxon>
        <taxon>Ditrysia</taxon>
        <taxon>Tortricoidea</taxon>
        <taxon>Tortricidae</taxon>
        <taxon>Tortricinae</taxon>
        <taxon>Choristoneura</taxon>
    </lineage>
</organism>